<feature type="transmembrane region" description="Helical" evidence="1">
    <location>
        <begin position="330"/>
        <end position="354"/>
    </location>
</feature>
<evidence type="ECO:0000313" key="2">
    <source>
        <dbReference type="EMBL" id="KAK0673178.1"/>
    </source>
</evidence>
<keyword evidence="1" id="KW-0812">Transmembrane</keyword>
<sequence>MTVSASVSKSDIAKALLGKDGHFQAYFEVYDALLDRGPRNVITQAQQEPGNPINHETVLAATEIIKNNLMLTLDNVRHKIRRIPPYTYSTDEVDFILEIAVQAMFMMDTNFSTSRGLGFICGTYRPPSWSTNETFTDFAERSFPLVATEKRRQVEAVLQDKKSLKAWKLKERLGIDFRRTNNLADHLLFDQENSILYLFHHTAYLKAHLDSWYRLTGDGGKEVGVANALSRGMLCPRLLAETLHSLQSILFSHDDDRSMDLLKKKLIKKKGFDRSCALLEGYLPFNDDPDDFVYAYWGDRLTILHDLVRDRPPRTKFEKWIKWQTTERNFFLVAGLALIISAVVGVLSLVLAIFQSFIAWQAWKHPATTS</sequence>
<accession>A0AA39ZLB9</accession>
<protein>
    <submittedName>
        <fullName evidence="2">Uncharacterized protein</fullName>
    </submittedName>
</protein>
<evidence type="ECO:0000256" key="1">
    <source>
        <dbReference type="SAM" id="Phobius"/>
    </source>
</evidence>
<gene>
    <name evidence="2" type="ORF">QBC41DRAFT_343236</name>
</gene>
<organism evidence="2 3">
    <name type="scientific">Cercophora samala</name>
    <dbReference type="NCBI Taxonomy" id="330535"/>
    <lineage>
        <taxon>Eukaryota</taxon>
        <taxon>Fungi</taxon>
        <taxon>Dikarya</taxon>
        <taxon>Ascomycota</taxon>
        <taxon>Pezizomycotina</taxon>
        <taxon>Sordariomycetes</taxon>
        <taxon>Sordariomycetidae</taxon>
        <taxon>Sordariales</taxon>
        <taxon>Lasiosphaeriaceae</taxon>
        <taxon>Cercophora</taxon>
    </lineage>
</organism>
<proteinExistence type="predicted"/>
<comment type="caution">
    <text evidence="2">The sequence shown here is derived from an EMBL/GenBank/DDBJ whole genome shotgun (WGS) entry which is preliminary data.</text>
</comment>
<keyword evidence="3" id="KW-1185">Reference proteome</keyword>
<keyword evidence="1" id="KW-0472">Membrane</keyword>
<name>A0AA39ZLB9_9PEZI</name>
<evidence type="ECO:0000313" key="3">
    <source>
        <dbReference type="Proteomes" id="UP001174997"/>
    </source>
</evidence>
<keyword evidence="1" id="KW-1133">Transmembrane helix</keyword>
<dbReference type="EMBL" id="JAULSY010000008">
    <property type="protein sequence ID" value="KAK0673178.1"/>
    <property type="molecule type" value="Genomic_DNA"/>
</dbReference>
<reference evidence="2" key="1">
    <citation type="submission" date="2023-06" db="EMBL/GenBank/DDBJ databases">
        <title>Genome-scale phylogeny and comparative genomics of the fungal order Sordariales.</title>
        <authorList>
            <consortium name="Lawrence Berkeley National Laboratory"/>
            <person name="Hensen N."/>
            <person name="Bonometti L."/>
            <person name="Westerberg I."/>
            <person name="Brannstrom I.O."/>
            <person name="Guillou S."/>
            <person name="Cros-Aarteil S."/>
            <person name="Calhoun S."/>
            <person name="Haridas S."/>
            <person name="Kuo A."/>
            <person name="Mondo S."/>
            <person name="Pangilinan J."/>
            <person name="Riley R."/>
            <person name="Labutti K."/>
            <person name="Andreopoulos B."/>
            <person name="Lipzen A."/>
            <person name="Chen C."/>
            <person name="Yanf M."/>
            <person name="Daum C."/>
            <person name="Ng V."/>
            <person name="Clum A."/>
            <person name="Steindorff A."/>
            <person name="Ohm R."/>
            <person name="Martin F."/>
            <person name="Silar P."/>
            <person name="Natvig D."/>
            <person name="Lalanne C."/>
            <person name="Gautier V."/>
            <person name="Ament-Velasquez S.L."/>
            <person name="Kruys A."/>
            <person name="Hutchinson M.I."/>
            <person name="Powell A.J."/>
            <person name="Barry K."/>
            <person name="Miller A.N."/>
            <person name="Grigoriev I.V."/>
            <person name="Debuchy R."/>
            <person name="Gladieux P."/>
            <person name="Thoren M.H."/>
            <person name="Johannesson H."/>
        </authorList>
    </citation>
    <scope>NUCLEOTIDE SEQUENCE</scope>
    <source>
        <strain evidence="2">CBS 307.81</strain>
    </source>
</reference>
<dbReference type="Proteomes" id="UP001174997">
    <property type="component" value="Unassembled WGS sequence"/>
</dbReference>
<dbReference type="AlphaFoldDB" id="A0AA39ZLB9"/>